<feature type="domain" description="HTH lacI-type" evidence="4">
    <location>
        <begin position="3"/>
        <end position="57"/>
    </location>
</feature>
<dbReference type="GO" id="GO:0000976">
    <property type="term" value="F:transcription cis-regulatory region binding"/>
    <property type="evidence" value="ECO:0007669"/>
    <property type="project" value="TreeGrafter"/>
</dbReference>
<dbReference type="Gene3D" id="3.40.50.2300">
    <property type="match status" value="2"/>
</dbReference>
<keyword evidence="1" id="KW-0805">Transcription regulation</keyword>
<dbReference type="Proteomes" id="UP000181801">
    <property type="component" value="Unassembled WGS sequence"/>
</dbReference>
<evidence type="ECO:0000313" key="6">
    <source>
        <dbReference type="Proteomes" id="UP000181801"/>
    </source>
</evidence>
<dbReference type="PANTHER" id="PTHR30146">
    <property type="entry name" value="LACI-RELATED TRANSCRIPTIONAL REPRESSOR"/>
    <property type="match status" value="1"/>
</dbReference>
<gene>
    <name evidence="5" type="ORF">BFS26_08470</name>
</gene>
<dbReference type="SMART" id="SM00354">
    <property type="entry name" value="HTH_LACI"/>
    <property type="match status" value="1"/>
</dbReference>
<comment type="caution">
    <text evidence="5">The sequence shown here is derived from an EMBL/GenBank/DDBJ whole genome shotgun (WGS) entry which is preliminary data.</text>
</comment>
<dbReference type="CDD" id="cd01392">
    <property type="entry name" value="HTH_LacI"/>
    <property type="match status" value="1"/>
</dbReference>
<dbReference type="InterPro" id="IPR010982">
    <property type="entry name" value="Lambda_DNA-bd_dom_sf"/>
</dbReference>
<sequence>MKASIEDVARKAGVSTATVSRAFSKPEMVSEKTRTKVMLAADQLDFSVSRTAGILKSGRSYRVALLVGSGKIEWFTARLIEGLNEVLRNAGYDLVVYPIGDEDARRTFFDELPVRGNADAVIVSSFAISHSEIKRLNTTRIPLIGINITSSDFTASASIDDRVGIKLIVRHLAALSHRRIMYMYEEFTSTLGFSSRNRISGFRDAVDELDGVDGRIVAVDPGDDIANAALSELLASDNPPTAICFHQDSQAISLLFKLQRNGIAVPDDVSITGFDNSTFSSEAGLTTVRQKPYDMAVCAAKKALDLIEGRQPEIPHETFPVQLLVRSTTAPPRS</sequence>
<evidence type="ECO:0000259" key="4">
    <source>
        <dbReference type="PROSITE" id="PS50932"/>
    </source>
</evidence>
<dbReference type="Pfam" id="PF00356">
    <property type="entry name" value="LacI"/>
    <property type="match status" value="1"/>
</dbReference>
<dbReference type="SUPFAM" id="SSF53822">
    <property type="entry name" value="Periplasmic binding protein-like I"/>
    <property type="match status" value="1"/>
</dbReference>
<proteinExistence type="predicted"/>
<evidence type="ECO:0000256" key="2">
    <source>
        <dbReference type="ARBA" id="ARBA00023125"/>
    </source>
</evidence>
<dbReference type="Gene3D" id="1.10.260.40">
    <property type="entry name" value="lambda repressor-like DNA-binding domains"/>
    <property type="match status" value="1"/>
</dbReference>
<dbReference type="CDD" id="cd06267">
    <property type="entry name" value="PBP1_LacI_sugar_binding-like"/>
    <property type="match status" value="1"/>
</dbReference>
<dbReference type="InterPro" id="IPR000843">
    <property type="entry name" value="HTH_LacI"/>
</dbReference>
<reference evidence="5 6" key="1">
    <citation type="journal article" date="2016" name="BMC Microbiol.">
        <title>Fucosyllactose and L-fucose utilization of infant Bifidobacterium longum and Bifidobacterium kashiwanohense.</title>
        <authorList>
            <person name="Bunesova V."/>
            <person name="Lacroix C."/>
            <person name="Schwab C."/>
        </authorList>
    </citation>
    <scope>NUCLEOTIDE SEQUENCE [LARGE SCALE GENOMIC DNA]</scope>
    <source>
        <strain evidence="5 6">BSM11-5</strain>
    </source>
</reference>
<dbReference type="PROSITE" id="PS50932">
    <property type="entry name" value="HTH_LACI_2"/>
    <property type="match status" value="1"/>
</dbReference>
<dbReference type="Pfam" id="PF13377">
    <property type="entry name" value="Peripla_BP_3"/>
    <property type="match status" value="1"/>
</dbReference>
<evidence type="ECO:0000256" key="3">
    <source>
        <dbReference type="ARBA" id="ARBA00023163"/>
    </source>
</evidence>
<protein>
    <submittedName>
        <fullName evidence="5">LacI family transcriptional regulator</fullName>
    </submittedName>
</protein>
<dbReference type="RefSeq" id="WP_071475095.1">
    <property type="nucleotide sequence ID" value="NZ_CP169558.1"/>
</dbReference>
<dbReference type="GO" id="GO:0003700">
    <property type="term" value="F:DNA-binding transcription factor activity"/>
    <property type="evidence" value="ECO:0007669"/>
    <property type="project" value="TreeGrafter"/>
</dbReference>
<name>A0A1S2VUB3_BIFLN</name>
<dbReference type="InterPro" id="IPR028082">
    <property type="entry name" value="Peripla_BP_I"/>
</dbReference>
<organism evidence="5 6">
    <name type="scientific">Bifidobacterium longum subsp. suis</name>
    <dbReference type="NCBI Taxonomy" id="1695"/>
    <lineage>
        <taxon>Bacteria</taxon>
        <taxon>Bacillati</taxon>
        <taxon>Actinomycetota</taxon>
        <taxon>Actinomycetes</taxon>
        <taxon>Bifidobacteriales</taxon>
        <taxon>Bifidobacteriaceae</taxon>
        <taxon>Bifidobacterium</taxon>
    </lineage>
</organism>
<dbReference type="AlphaFoldDB" id="A0A1S2VUB3"/>
<dbReference type="InterPro" id="IPR046335">
    <property type="entry name" value="LacI/GalR-like_sensor"/>
</dbReference>
<keyword evidence="2" id="KW-0238">DNA-binding</keyword>
<evidence type="ECO:0000313" key="5">
    <source>
        <dbReference type="EMBL" id="OIN62307.1"/>
    </source>
</evidence>
<dbReference type="SUPFAM" id="SSF47413">
    <property type="entry name" value="lambda repressor-like DNA-binding domains"/>
    <property type="match status" value="1"/>
</dbReference>
<dbReference type="PANTHER" id="PTHR30146:SF153">
    <property type="entry name" value="LACTOSE OPERON REPRESSOR"/>
    <property type="match status" value="1"/>
</dbReference>
<evidence type="ECO:0000256" key="1">
    <source>
        <dbReference type="ARBA" id="ARBA00023015"/>
    </source>
</evidence>
<accession>A0A1S2VUB3</accession>
<dbReference type="EMBL" id="MOAE01000039">
    <property type="protein sequence ID" value="OIN62307.1"/>
    <property type="molecule type" value="Genomic_DNA"/>
</dbReference>
<keyword evidence="3" id="KW-0804">Transcription</keyword>